<accession>A0A1G7KPV3</accession>
<dbReference type="AlphaFoldDB" id="A0A1G7KPV3"/>
<proteinExistence type="predicted"/>
<evidence type="ECO:0000313" key="3">
    <source>
        <dbReference type="Proteomes" id="UP000199406"/>
    </source>
</evidence>
<dbReference type="RefSeq" id="WP_091765353.1">
    <property type="nucleotide sequence ID" value="NZ_FNBT01000003.1"/>
</dbReference>
<keyword evidence="1" id="KW-0732">Signal</keyword>
<dbReference type="OrthoDB" id="5184982at2"/>
<protein>
    <submittedName>
        <fullName evidence="2">Uncharacterized protein</fullName>
    </submittedName>
</protein>
<sequence>MTIARACRVATTLLLVLGVAACAQRTGTAAPPPDADADPSPRAELPSDAAALVLRVEQTGGFTTPEGQAGLLPLISAYADGRVLLQGPVAAIYPGFAWPNLQVLDVGPDGVRALVERALAAGVADPDDLGTPPLADVPTTRFTVATVDATYVREAYGLTETIRMRDGGLTGEQLAARRELQQLVEELVGLASAERPEDVPGSWTPDAVAVIARPWTDREDGLTQQPLPWPGPTLSGDQLGWIPGNTCVVATGDQVPALMTAAARANVQTPWTTPDGNRWSVTFRPLLPDESSCADLLR</sequence>
<feature type="signal peptide" evidence="1">
    <location>
        <begin position="1"/>
        <end position="23"/>
    </location>
</feature>
<reference evidence="3" key="1">
    <citation type="submission" date="2016-10" db="EMBL/GenBank/DDBJ databases">
        <authorList>
            <person name="Varghese N."/>
            <person name="Submissions S."/>
        </authorList>
    </citation>
    <scope>NUCLEOTIDE SEQUENCE [LARGE SCALE GENOMIC DNA]</scope>
    <source>
        <strain evidence="3">DSM 44268</strain>
    </source>
</reference>
<feature type="chain" id="PRO_5011523346" evidence="1">
    <location>
        <begin position="24"/>
        <end position="298"/>
    </location>
</feature>
<evidence type="ECO:0000256" key="1">
    <source>
        <dbReference type="SAM" id="SignalP"/>
    </source>
</evidence>
<dbReference type="Proteomes" id="UP000199406">
    <property type="component" value="Unassembled WGS sequence"/>
</dbReference>
<name>A0A1G7KPV3_9ACTN</name>
<keyword evidence="3" id="KW-1185">Reference proteome</keyword>
<dbReference type="EMBL" id="FNBT01000003">
    <property type="protein sequence ID" value="SDF38779.1"/>
    <property type="molecule type" value="Genomic_DNA"/>
</dbReference>
<organism evidence="2 3">
    <name type="scientific">Blastococcus aurantiacus</name>
    <dbReference type="NCBI Taxonomy" id="1550231"/>
    <lineage>
        <taxon>Bacteria</taxon>
        <taxon>Bacillati</taxon>
        <taxon>Actinomycetota</taxon>
        <taxon>Actinomycetes</taxon>
        <taxon>Geodermatophilales</taxon>
        <taxon>Geodermatophilaceae</taxon>
        <taxon>Blastococcus</taxon>
    </lineage>
</organism>
<dbReference type="PROSITE" id="PS51257">
    <property type="entry name" value="PROKAR_LIPOPROTEIN"/>
    <property type="match status" value="1"/>
</dbReference>
<evidence type="ECO:0000313" key="2">
    <source>
        <dbReference type="EMBL" id="SDF38779.1"/>
    </source>
</evidence>
<gene>
    <name evidence="2" type="ORF">SAMN05660662_1982</name>
</gene>